<proteinExistence type="predicted"/>
<accession>H0EV53</accession>
<dbReference type="EMBL" id="AGUE01000186">
    <property type="protein sequence ID" value="EHK97594.1"/>
    <property type="molecule type" value="Genomic_DNA"/>
</dbReference>
<keyword evidence="2" id="KW-1185">Reference proteome</keyword>
<reference evidence="1 2" key="1">
    <citation type="journal article" date="2012" name="Eukaryot. Cell">
        <title>Genome sequence of the fungus Glarea lozoyensis: the first genome sequence of a species from the Helotiaceae family.</title>
        <authorList>
            <person name="Youssar L."/>
            <person name="Gruening B.A."/>
            <person name="Erxleben A."/>
            <person name="Guenther S."/>
            <person name="Huettel W."/>
        </authorList>
    </citation>
    <scope>NUCLEOTIDE SEQUENCE [LARGE SCALE GENOMIC DNA]</scope>
    <source>
        <strain evidence="2">ATCC 74030 / MF5533</strain>
    </source>
</reference>
<comment type="caution">
    <text evidence="1">The sequence shown here is derived from an EMBL/GenBank/DDBJ whole genome shotgun (WGS) entry which is preliminary data.</text>
</comment>
<evidence type="ECO:0000313" key="2">
    <source>
        <dbReference type="Proteomes" id="UP000005446"/>
    </source>
</evidence>
<evidence type="ECO:0000313" key="1">
    <source>
        <dbReference type="EMBL" id="EHK97594.1"/>
    </source>
</evidence>
<dbReference type="HOGENOM" id="CLU_2589981_0_0_1"/>
<dbReference type="Proteomes" id="UP000005446">
    <property type="component" value="Unassembled WGS sequence"/>
</dbReference>
<sequence>MFASGESKLREKTKARNKFNKVTKAMANGLGIINTVCGVNKTTKRYRDVLVEQPASRGVDFQHNQRDKYRMYVKILSALM</sequence>
<name>H0EV53_GLAL7</name>
<organism evidence="1 2">
    <name type="scientific">Glarea lozoyensis (strain ATCC 74030 / MF5533)</name>
    <dbReference type="NCBI Taxonomy" id="1104152"/>
    <lineage>
        <taxon>Eukaryota</taxon>
        <taxon>Fungi</taxon>
        <taxon>Dikarya</taxon>
        <taxon>Ascomycota</taxon>
        <taxon>Pezizomycotina</taxon>
        <taxon>Leotiomycetes</taxon>
        <taxon>Helotiales</taxon>
        <taxon>Helotiaceae</taxon>
        <taxon>Glarea</taxon>
    </lineage>
</organism>
<dbReference type="AlphaFoldDB" id="H0EV53"/>
<gene>
    <name evidence="1" type="ORF">M7I_6646</name>
</gene>
<dbReference type="InParanoid" id="H0EV53"/>
<protein>
    <submittedName>
        <fullName evidence="1">Uncharacterized protein</fullName>
    </submittedName>
</protein>